<protein>
    <submittedName>
        <fullName evidence="1">Uncharacterized protein</fullName>
    </submittedName>
</protein>
<proteinExistence type="predicted"/>
<gene>
    <name evidence="1" type="ORF">Poly24_48520</name>
</gene>
<reference evidence="1 2" key="1">
    <citation type="submission" date="2019-02" db="EMBL/GenBank/DDBJ databases">
        <title>Deep-cultivation of Planctomycetes and their phenomic and genomic characterization uncovers novel biology.</title>
        <authorList>
            <person name="Wiegand S."/>
            <person name="Jogler M."/>
            <person name="Boedeker C."/>
            <person name="Pinto D."/>
            <person name="Vollmers J."/>
            <person name="Rivas-Marin E."/>
            <person name="Kohn T."/>
            <person name="Peeters S.H."/>
            <person name="Heuer A."/>
            <person name="Rast P."/>
            <person name="Oberbeckmann S."/>
            <person name="Bunk B."/>
            <person name="Jeske O."/>
            <person name="Meyerdierks A."/>
            <person name="Storesund J.E."/>
            <person name="Kallscheuer N."/>
            <person name="Luecker S."/>
            <person name="Lage O.M."/>
            <person name="Pohl T."/>
            <person name="Merkel B.J."/>
            <person name="Hornburger P."/>
            <person name="Mueller R.-W."/>
            <person name="Bruemmer F."/>
            <person name="Labrenz M."/>
            <person name="Spormann A.M."/>
            <person name="Op den Camp H."/>
            <person name="Overmann J."/>
            <person name="Amann R."/>
            <person name="Jetten M.S.M."/>
            <person name="Mascher T."/>
            <person name="Medema M.H."/>
            <person name="Devos D.P."/>
            <person name="Kaster A.-K."/>
            <person name="Ovreas L."/>
            <person name="Rohde M."/>
            <person name="Galperin M.Y."/>
            <person name="Jogler C."/>
        </authorList>
    </citation>
    <scope>NUCLEOTIDE SEQUENCE [LARGE SCALE GENOMIC DNA]</scope>
    <source>
        <strain evidence="1 2">Poly24</strain>
    </source>
</reference>
<dbReference type="EMBL" id="CP036348">
    <property type="protein sequence ID" value="QDV71119.1"/>
    <property type="molecule type" value="Genomic_DNA"/>
</dbReference>
<sequence>MFADGVKSPAGRGGRGAYSEMMSAPICESSLVVPAALSRPIPSQGVSTGDAYIASLFTIASFKSSFSRVGSLVVTFATKPRL</sequence>
<evidence type="ECO:0000313" key="1">
    <source>
        <dbReference type="EMBL" id="QDV71119.1"/>
    </source>
</evidence>
<dbReference type="AlphaFoldDB" id="A0A518JZZ1"/>
<organism evidence="1 2">
    <name type="scientific">Rosistilla carotiformis</name>
    <dbReference type="NCBI Taxonomy" id="2528017"/>
    <lineage>
        <taxon>Bacteria</taxon>
        <taxon>Pseudomonadati</taxon>
        <taxon>Planctomycetota</taxon>
        <taxon>Planctomycetia</taxon>
        <taxon>Pirellulales</taxon>
        <taxon>Pirellulaceae</taxon>
        <taxon>Rosistilla</taxon>
    </lineage>
</organism>
<name>A0A518JZZ1_9BACT</name>
<dbReference type="Proteomes" id="UP000315082">
    <property type="component" value="Chromosome"/>
</dbReference>
<evidence type="ECO:0000313" key="2">
    <source>
        <dbReference type="Proteomes" id="UP000315082"/>
    </source>
</evidence>
<dbReference type="KEGG" id="rcf:Poly24_48520"/>
<keyword evidence="2" id="KW-1185">Reference proteome</keyword>
<accession>A0A518JZZ1</accession>